<dbReference type="GO" id="GO:0003887">
    <property type="term" value="F:DNA-directed DNA polymerase activity"/>
    <property type="evidence" value="ECO:0007669"/>
    <property type="project" value="UniProtKB-EC"/>
</dbReference>
<dbReference type="EMBL" id="AUZY01009730">
    <property type="protein sequence ID" value="EQD41164.1"/>
    <property type="molecule type" value="Genomic_DNA"/>
</dbReference>
<evidence type="ECO:0000259" key="2">
    <source>
        <dbReference type="Pfam" id="PF24846"/>
    </source>
</evidence>
<evidence type="ECO:0000256" key="1">
    <source>
        <dbReference type="SAM" id="MobiDB-lite"/>
    </source>
</evidence>
<reference evidence="3" key="1">
    <citation type="submission" date="2013-08" db="EMBL/GenBank/DDBJ databases">
        <authorList>
            <person name="Mendez C."/>
            <person name="Richter M."/>
            <person name="Ferrer M."/>
            <person name="Sanchez J."/>
        </authorList>
    </citation>
    <scope>NUCLEOTIDE SEQUENCE</scope>
</reference>
<name>T1AKA2_9ZZZZ</name>
<proteinExistence type="predicted"/>
<keyword evidence="3" id="KW-0548">Nucleotidyltransferase</keyword>
<feature type="non-terminal residue" evidence="3">
    <location>
        <position position="1"/>
    </location>
</feature>
<evidence type="ECO:0000313" key="3">
    <source>
        <dbReference type="EMBL" id="EQD41164.1"/>
    </source>
</evidence>
<dbReference type="InterPro" id="IPR004475">
    <property type="entry name" value="PolC_DP2"/>
</dbReference>
<dbReference type="InterPro" id="IPR056172">
    <property type="entry name" value="PolC_DP2_cat_dom"/>
</dbReference>
<reference evidence="3" key="2">
    <citation type="journal article" date="2014" name="ISME J.">
        <title>Microbial stratification in low pH oxic and suboxic macroscopic growths along an acid mine drainage.</title>
        <authorList>
            <person name="Mendez-Garcia C."/>
            <person name="Mesa V."/>
            <person name="Sprenger R.R."/>
            <person name="Richter M."/>
            <person name="Diez M.S."/>
            <person name="Solano J."/>
            <person name="Bargiela R."/>
            <person name="Golyshina O.V."/>
            <person name="Manteca A."/>
            <person name="Ramos J.L."/>
            <person name="Gallego J.R."/>
            <person name="Llorente I."/>
            <person name="Martins Dos Santos V.A."/>
            <person name="Jensen O.N."/>
            <person name="Pelaez A.I."/>
            <person name="Sanchez J."/>
            <person name="Ferrer M."/>
        </authorList>
    </citation>
    <scope>NUCLEOTIDE SEQUENCE</scope>
</reference>
<feature type="compositionally biased region" description="Polar residues" evidence="1">
    <location>
        <begin position="1"/>
        <end position="10"/>
    </location>
</feature>
<dbReference type="PANTHER" id="PTHR42210">
    <property type="entry name" value="DNA POLYMERASE II LARGE SUBUNIT"/>
    <property type="match status" value="1"/>
</dbReference>
<feature type="region of interest" description="Disordered" evidence="1">
    <location>
        <begin position="1"/>
        <end position="21"/>
    </location>
</feature>
<dbReference type="GO" id="GO:0006260">
    <property type="term" value="P:DNA replication"/>
    <property type="evidence" value="ECO:0007669"/>
    <property type="project" value="InterPro"/>
</dbReference>
<dbReference type="Pfam" id="PF24846">
    <property type="entry name" value="PolC_DP2_cat"/>
    <property type="match status" value="1"/>
</dbReference>
<dbReference type="PANTHER" id="PTHR42210:SF1">
    <property type="entry name" value="DNA POLYMERASE II LARGE SUBUNIT"/>
    <property type="match status" value="1"/>
</dbReference>
<protein>
    <submittedName>
        <fullName evidence="3">DNA polymerase II, large subunit DP2</fullName>
        <ecNumber evidence="3">2.7.7.7</ecNumber>
    </submittedName>
</protein>
<keyword evidence="3" id="KW-0808">Transferase</keyword>
<feature type="domain" description="DNA polymerase II large subunit DP2 catalytic" evidence="2">
    <location>
        <begin position="7"/>
        <end position="239"/>
    </location>
</feature>
<dbReference type="GO" id="GO:0003677">
    <property type="term" value="F:DNA binding"/>
    <property type="evidence" value="ECO:0007669"/>
    <property type="project" value="InterPro"/>
</dbReference>
<dbReference type="EC" id="2.7.7.7" evidence="3"/>
<feature type="non-terminal residue" evidence="3">
    <location>
        <position position="321"/>
    </location>
</feature>
<comment type="caution">
    <text evidence="3">The sequence shown here is derived from an EMBL/GenBank/DDBJ whole genome shotgun (WGS) entry which is preliminary data.</text>
</comment>
<organism evidence="3">
    <name type="scientific">mine drainage metagenome</name>
    <dbReference type="NCBI Taxonomy" id="410659"/>
    <lineage>
        <taxon>unclassified sequences</taxon>
        <taxon>metagenomes</taxon>
        <taxon>ecological metagenomes</taxon>
    </lineage>
</organism>
<gene>
    <name evidence="3" type="ORF">B1B_14656</name>
</gene>
<sequence>QSRTSRQTRVGTPEQKLHDLGYEGSDEFGLFPQDIIIPADAASYMLRVTQFIDQLLVSYYRMEPYYSCTKPEDIVGHLVIGLAPHTSGGIVGRVIGISHVSGCYAHPLFHAAKRRNCDGDEDSIMMLLDGLLNFSRWFLPSTRGGLMDAPLVLTMHLKADEVDKEAMNLDTLDEYPEEFYNAAMQEKMPSSIEGMMVSLKKFEAFNGTVMGIGYTHKTGNINDGVTVSAYKTIGTMQEKIEKQLGLAEIIRAVDQNDVAARVLNSHFLPDIYGNFRAFFSQEFRCTKCNTKYRRIPLSGKCRKCGSSSINLTIHKASIVKY</sequence>
<dbReference type="AlphaFoldDB" id="T1AKA2"/>
<accession>T1AKA2</accession>